<feature type="transmembrane region" description="Helical" evidence="1">
    <location>
        <begin position="9"/>
        <end position="29"/>
    </location>
</feature>
<dbReference type="RefSeq" id="WP_180849638.1">
    <property type="nucleotide sequence ID" value="NZ_CP047418.1"/>
</dbReference>
<dbReference type="KEGG" id="lsw:GTO87_04435"/>
<gene>
    <name evidence="2" type="ORF">GTO87_04435</name>
</gene>
<evidence type="ECO:0008006" key="4">
    <source>
        <dbReference type="Google" id="ProtNLM"/>
    </source>
</evidence>
<dbReference type="AlphaFoldDB" id="A0A7H9EKL0"/>
<name>A0A7H9EKL0_9LACO</name>
<evidence type="ECO:0000313" key="2">
    <source>
        <dbReference type="EMBL" id="QLL77919.1"/>
    </source>
</evidence>
<sequence>MRNFFNQKLLIVLYAGIVAFLSVVIFYRIQEADYVMRLNNSNLSNQSYQIQMKKGTKVSELLERITKSEELEDAQIHFQDRHNSHRIYFYGQGKFSIPPMTSGSFFSTSDFTSAVETAVVGKDWEKELYQPKDQAYLKQDGQYIPVVGVMGSKYKSQLDKQVFISMSSQRAQNTAASAYRIIIDTATKQPVKSATLQKILGAQKVKKLFNTKLITKKDSWVALHSQQALQLVGIVVMALFEILFWIMVSRKDVFTKKFITLNRDRILFHQLALFSFLNGLGLVLGTMLGIFKFSFTTYTSLLMFLGGLYIVLLAAFGIIFAVILDKKKKEE</sequence>
<feature type="transmembrane region" description="Helical" evidence="1">
    <location>
        <begin position="271"/>
        <end position="295"/>
    </location>
</feature>
<keyword evidence="1" id="KW-0812">Transmembrane</keyword>
<feature type="transmembrane region" description="Helical" evidence="1">
    <location>
        <begin position="228"/>
        <end position="248"/>
    </location>
</feature>
<dbReference type="Proteomes" id="UP000510886">
    <property type="component" value="Chromosome"/>
</dbReference>
<accession>A0A7H9EKL0</accession>
<feature type="transmembrane region" description="Helical" evidence="1">
    <location>
        <begin position="301"/>
        <end position="324"/>
    </location>
</feature>
<keyword evidence="1" id="KW-1133">Transmembrane helix</keyword>
<reference evidence="2 3" key="1">
    <citation type="submission" date="2020-01" db="EMBL/GenBank/DDBJ databases">
        <title>Complete and circular genome sequences of six lactobacillus isolates from horses.</title>
        <authorList>
            <person name="Hassan H.M."/>
        </authorList>
    </citation>
    <scope>NUCLEOTIDE SEQUENCE [LARGE SCALE GENOMIC DNA]</scope>
    <source>
        <strain evidence="2 3">1A</strain>
    </source>
</reference>
<protein>
    <recommendedName>
        <fullName evidence="4">MacB-like periplasmic core domain-containing protein</fullName>
    </recommendedName>
</protein>
<proteinExistence type="predicted"/>
<keyword evidence="1" id="KW-0472">Membrane</keyword>
<evidence type="ECO:0000256" key="1">
    <source>
        <dbReference type="SAM" id="Phobius"/>
    </source>
</evidence>
<dbReference type="EMBL" id="CP047418">
    <property type="protein sequence ID" value="QLL77919.1"/>
    <property type="molecule type" value="Genomic_DNA"/>
</dbReference>
<evidence type="ECO:0000313" key="3">
    <source>
        <dbReference type="Proteomes" id="UP000510886"/>
    </source>
</evidence>
<organism evidence="2 3">
    <name type="scientific">Ligilactobacillus saerimneri</name>
    <dbReference type="NCBI Taxonomy" id="228229"/>
    <lineage>
        <taxon>Bacteria</taxon>
        <taxon>Bacillati</taxon>
        <taxon>Bacillota</taxon>
        <taxon>Bacilli</taxon>
        <taxon>Lactobacillales</taxon>
        <taxon>Lactobacillaceae</taxon>
        <taxon>Ligilactobacillus</taxon>
    </lineage>
</organism>